<feature type="compositionally biased region" description="Gly residues" evidence="1">
    <location>
        <begin position="216"/>
        <end position="241"/>
    </location>
</feature>
<dbReference type="KEGG" id="srt:Srot_2930"/>
<accession>D6ZDV2</accession>
<protein>
    <recommendedName>
        <fullName evidence="4">PPE family domain-containing protein</fullName>
    </recommendedName>
</protein>
<evidence type="ECO:0008006" key="4">
    <source>
        <dbReference type="Google" id="ProtNLM"/>
    </source>
</evidence>
<dbReference type="AlphaFoldDB" id="D6ZDV2"/>
<dbReference type="HOGENOM" id="CLU_655354_0_0_11"/>
<reference evidence="2 3" key="1">
    <citation type="journal article" date="2010" name="Stand. Genomic Sci.">
        <title>Complete genome sequence of Segniliparus rotundus type strain (CDC 1076).</title>
        <authorList>
            <person name="Sikorski J."/>
            <person name="Lapidus A."/>
            <person name="Copeland A."/>
            <person name="Misra M."/>
            <person name="Glavina Del Rio T."/>
            <person name="Nolan M."/>
            <person name="Lucas S."/>
            <person name="Chen F."/>
            <person name="Tice H."/>
            <person name="Cheng J.F."/>
            <person name="Jando M."/>
            <person name="Schneider S."/>
            <person name="Bruce D."/>
            <person name="Goodwin L."/>
            <person name="Pitluck S."/>
            <person name="Liolios K."/>
            <person name="Mikhailova N."/>
            <person name="Pati A."/>
            <person name="Ivanova N."/>
            <person name="Mavromatis K."/>
            <person name="Chen A."/>
            <person name="Palaniappan K."/>
            <person name="Chertkov O."/>
            <person name="Land M."/>
            <person name="Hauser L."/>
            <person name="Chang Y.J."/>
            <person name="Jeffries C.D."/>
            <person name="Brettin T."/>
            <person name="Detter J.C."/>
            <person name="Han C."/>
            <person name="Rohde M."/>
            <person name="Goker M."/>
            <person name="Bristow J."/>
            <person name="Eisen J.A."/>
            <person name="Markowitz V."/>
            <person name="Hugenholtz P."/>
            <person name="Kyrpides N.C."/>
            <person name="Klenk H.P."/>
        </authorList>
    </citation>
    <scope>NUCLEOTIDE SEQUENCE [LARGE SCALE GENOMIC DNA]</scope>
    <source>
        <strain evidence="3">ATCC BAA-972 / CDC 1076 / CIP 108378 / DSM 44985 / JCM 13578</strain>
    </source>
</reference>
<feature type="compositionally biased region" description="Gly residues" evidence="1">
    <location>
        <begin position="272"/>
        <end position="288"/>
    </location>
</feature>
<feature type="compositionally biased region" description="Basic and acidic residues" evidence="1">
    <location>
        <begin position="335"/>
        <end position="344"/>
    </location>
</feature>
<feature type="compositionally biased region" description="Polar residues" evidence="1">
    <location>
        <begin position="165"/>
        <end position="174"/>
    </location>
</feature>
<evidence type="ECO:0000256" key="1">
    <source>
        <dbReference type="SAM" id="MobiDB-lite"/>
    </source>
</evidence>
<dbReference type="Proteomes" id="UP000002247">
    <property type="component" value="Chromosome"/>
</dbReference>
<organism evidence="2 3">
    <name type="scientific">Segniliparus rotundus (strain ATCC BAA-972 / CDC 1076 / CIP 108378 / DSM 44985 / JCM 13578)</name>
    <dbReference type="NCBI Taxonomy" id="640132"/>
    <lineage>
        <taxon>Bacteria</taxon>
        <taxon>Bacillati</taxon>
        <taxon>Actinomycetota</taxon>
        <taxon>Actinomycetes</taxon>
        <taxon>Mycobacteriales</taxon>
        <taxon>Segniliparaceae</taxon>
        <taxon>Segniliparus</taxon>
    </lineage>
</organism>
<dbReference type="STRING" id="640132.Srot_2930"/>
<evidence type="ECO:0000313" key="3">
    <source>
        <dbReference type="Proteomes" id="UP000002247"/>
    </source>
</evidence>
<proteinExistence type="predicted"/>
<gene>
    <name evidence="2" type="ordered locus">Srot_2930</name>
</gene>
<feature type="compositionally biased region" description="Low complexity" evidence="1">
    <location>
        <begin position="380"/>
        <end position="396"/>
    </location>
</feature>
<evidence type="ECO:0000313" key="2">
    <source>
        <dbReference type="EMBL" id="ADG99359.1"/>
    </source>
</evidence>
<name>D6ZDV2_SEGRD</name>
<sequence length="419" mass="42643">MGQEDFMSNAVDDFPRNMELIEGLQPEVVATTNGHWHELSDKFAHIIAEGHRAHESILWIGEAGEASRHESLQRKNKANHQREELQSYAKENIRSLAEDLETTKTRGEKLMLSNIFSSSSALEEEAARLLQNLYGQVGSSRVGGLLYPGATFDRSGLHDRGATPSGPSSAQPASRGTGGAPHAAGDSAFAGSSPQSGDDPQETQNPSGGKPDGKGDSLGGAPSGEGAGGKGSGAGPDGGGPGGPPPGGPSPSGFGDPDTDDLAENSAASGIGSSGSGIGFAGTGGFGAGERERSLTQNPATGGVGKPVVNFNAAKPAASSPSVIGGGGATPGPLGRKDEKERKSAAFLSNQKNTDALLGPDQSVAADVLGSPVAAESKPAEQTPTEENTTPPNGEQRQPEEEKTVTVVRRRTLSTEAAQ</sequence>
<feature type="region of interest" description="Disordered" evidence="1">
    <location>
        <begin position="370"/>
        <end position="419"/>
    </location>
</feature>
<feature type="compositionally biased region" description="Polar residues" evidence="1">
    <location>
        <begin position="190"/>
        <end position="207"/>
    </location>
</feature>
<feature type="region of interest" description="Disordered" evidence="1">
    <location>
        <begin position="155"/>
        <end position="344"/>
    </location>
</feature>
<keyword evidence="3" id="KW-1185">Reference proteome</keyword>
<dbReference type="EMBL" id="CP001958">
    <property type="protein sequence ID" value="ADG99359.1"/>
    <property type="molecule type" value="Genomic_DNA"/>
</dbReference>